<reference evidence="5" key="4">
    <citation type="submission" date="2024-02" db="EMBL/GenBank/DDBJ databases">
        <title>Comparative genomics of Cryptococcus and Kwoniella reveals pathogenesis evolution and contrasting modes of karyotype evolution via chromosome fusion or intercentromeric recombination.</title>
        <authorList>
            <person name="Coelho M.A."/>
            <person name="David-Palma M."/>
            <person name="Shea T."/>
            <person name="Bowers K."/>
            <person name="McGinley-Smith S."/>
            <person name="Mohammad A.W."/>
            <person name="Gnirke A."/>
            <person name="Yurkov A.M."/>
            <person name="Nowrousian M."/>
            <person name="Sun S."/>
            <person name="Cuomo C.A."/>
            <person name="Heitman J."/>
        </authorList>
    </citation>
    <scope>NUCLEOTIDE SEQUENCE</scope>
    <source>
        <strain evidence="5">CBS 10737</strain>
    </source>
</reference>
<evidence type="ECO:0000256" key="1">
    <source>
        <dbReference type="SAM" id="MobiDB-lite"/>
    </source>
</evidence>
<sequence length="267" mass="26749">MLSFGLFLALIPLIYRVKAQDQASNGTSPAEGQNGAPDLSQYPQWITNDYQCVIGCLSGFNDTITIIPQPDLENAAFTCASTNCAGDGTGNYYQTLYYIQLFYATGSIYEWSDSAPDGYKHATFSNGDEVQSSASVAQATASDPWSVDVAEKTGGAGIVEPSAVSATSGVSAISVASGTASASAGVNNGGSDTISSTSDEGSTGSHTGSSAKPSGTNGTSNGTADRNSSSGALPLVIAGSGVMGLPTLVGMVFGVGVAVVGGVFTGL</sequence>
<accession>A0A1B9I383</accession>
<keyword evidence="3" id="KW-0732">Signal</keyword>
<dbReference type="EMBL" id="KI894011">
    <property type="protein sequence ID" value="OCF50016.1"/>
    <property type="molecule type" value="Genomic_DNA"/>
</dbReference>
<reference evidence="5" key="2">
    <citation type="submission" date="2013-07" db="EMBL/GenBank/DDBJ databases">
        <authorList>
            <consortium name="The Broad Institute Genome Sequencing Platform"/>
            <person name="Cuomo C."/>
            <person name="Litvintseva A."/>
            <person name="Chen Y."/>
            <person name="Heitman J."/>
            <person name="Sun S."/>
            <person name="Springer D."/>
            <person name="Dromer F."/>
            <person name="Young S.K."/>
            <person name="Zeng Q."/>
            <person name="Gargeya S."/>
            <person name="Fitzgerald M."/>
            <person name="Abouelleil A."/>
            <person name="Alvarado L."/>
            <person name="Berlin A.M."/>
            <person name="Chapman S.B."/>
            <person name="Dewar J."/>
            <person name="Goldberg J."/>
            <person name="Griggs A."/>
            <person name="Gujja S."/>
            <person name="Hansen M."/>
            <person name="Howarth C."/>
            <person name="Imamovic A."/>
            <person name="Larimer J."/>
            <person name="McCowan C."/>
            <person name="Murphy C."/>
            <person name="Pearson M."/>
            <person name="Priest M."/>
            <person name="Roberts A."/>
            <person name="Saif S."/>
            <person name="Shea T."/>
            <person name="Sykes S."/>
            <person name="Wortman J."/>
            <person name="Nusbaum C."/>
            <person name="Birren B."/>
        </authorList>
    </citation>
    <scope>NUCLEOTIDE SEQUENCE</scope>
    <source>
        <strain evidence="5">CBS 10737</strain>
    </source>
</reference>
<dbReference type="OrthoDB" id="2576419at2759"/>
<keyword evidence="2" id="KW-0812">Transmembrane</keyword>
<gene>
    <name evidence="4" type="ORF">I206_04547</name>
    <name evidence="5" type="ORF">I206_103880</name>
</gene>
<dbReference type="EMBL" id="CP144523">
    <property type="protein sequence ID" value="WWC69936.1"/>
    <property type="molecule type" value="Genomic_DNA"/>
</dbReference>
<dbReference type="Proteomes" id="UP000094020">
    <property type="component" value="Chromosome 5"/>
</dbReference>
<reference evidence="4" key="1">
    <citation type="submission" date="2013-07" db="EMBL/GenBank/DDBJ databases">
        <title>The Genome Sequence of Cryptococcus pinus CBS10737.</title>
        <authorList>
            <consortium name="The Broad Institute Genome Sequencing Platform"/>
            <person name="Cuomo C."/>
            <person name="Litvintseva A."/>
            <person name="Chen Y."/>
            <person name="Heitman J."/>
            <person name="Sun S."/>
            <person name="Springer D."/>
            <person name="Dromer F."/>
            <person name="Young S.K."/>
            <person name="Zeng Q."/>
            <person name="Gargeya S."/>
            <person name="Fitzgerald M."/>
            <person name="Abouelleil A."/>
            <person name="Alvarado L."/>
            <person name="Berlin A.M."/>
            <person name="Chapman S.B."/>
            <person name="Dewar J."/>
            <person name="Goldberg J."/>
            <person name="Griggs A."/>
            <person name="Gujja S."/>
            <person name="Hansen M."/>
            <person name="Howarth C."/>
            <person name="Imamovic A."/>
            <person name="Larimer J."/>
            <person name="McCowan C."/>
            <person name="Murphy C."/>
            <person name="Pearson M."/>
            <person name="Priest M."/>
            <person name="Roberts A."/>
            <person name="Saif S."/>
            <person name="Shea T."/>
            <person name="Sykes S."/>
            <person name="Wortman J."/>
            <person name="Nusbaum C."/>
            <person name="Birren B."/>
        </authorList>
    </citation>
    <scope>NUCLEOTIDE SEQUENCE [LARGE SCALE GENOMIC DNA]</scope>
    <source>
        <strain evidence="4">CBS 10737</strain>
    </source>
</reference>
<evidence type="ECO:0000256" key="2">
    <source>
        <dbReference type="SAM" id="Phobius"/>
    </source>
</evidence>
<keyword evidence="6" id="KW-1185">Reference proteome</keyword>
<feature type="compositionally biased region" description="Polar residues" evidence="1">
    <location>
        <begin position="192"/>
        <end position="228"/>
    </location>
</feature>
<feature type="chain" id="PRO_5008628294" evidence="3">
    <location>
        <begin position="20"/>
        <end position="267"/>
    </location>
</feature>
<keyword evidence="2" id="KW-0472">Membrane</keyword>
<proteinExistence type="predicted"/>
<protein>
    <submittedName>
        <fullName evidence="4">Uncharacterized protein</fullName>
    </submittedName>
</protein>
<evidence type="ECO:0000313" key="6">
    <source>
        <dbReference type="Proteomes" id="UP000094020"/>
    </source>
</evidence>
<name>A0A1B9I383_9TREE</name>
<evidence type="ECO:0000256" key="3">
    <source>
        <dbReference type="SAM" id="SignalP"/>
    </source>
</evidence>
<evidence type="ECO:0000313" key="5">
    <source>
        <dbReference type="EMBL" id="WWC69936.1"/>
    </source>
</evidence>
<feature type="transmembrane region" description="Helical" evidence="2">
    <location>
        <begin position="235"/>
        <end position="264"/>
    </location>
</feature>
<keyword evidence="2" id="KW-1133">Transmembrane helix</keyword>
<dbReference type="GeneID" id="30172916"/>
<feature type="compositionally biased region" description="Low complexity" evidence="1">
    <location>
        <begin position="181"/>
        <end position="191"/>
    </location>
</feature>
<dbReference type="KEGG" id="kpin:30172916"/>
<feature type="region of interest" description="Disordered" evidence="1">
    <location>
        <begin position="181"/>
        <end position="228"/>
    </location>
</feature>
<dbReference type="RefSeq" id="XP_019011235.1">
    <property type="nucleotide sequence ID" value="XM_019156277.1"/>
</dbReference>
<evidence type="ECO:0000313" key="4">
    <source>
        <dbReference type="EMBL" id="OCF50016.1"/>
    </source>
</evidence>
<reference evidence="4" key="3">
    <citation type="submission" date="2016-07" db="EMBL/GenBank/DDBJ databases">
        <title>Evolution of pathogenesis and genome organization in the Tremellales.</title>
        <authorList>
            <person name="Cuomo C."/>
            <person name="Litvintseva A."/>
            <person name="Heitman J."/>
            <person name="Chen Y."/>
            <person name="Sun S."/>
            <person name="Springer D."/>
            <person name="Dromer F."/>
            <person name="Young S."/>
            <person name="Zeng Q."/>
            <person name="Chapman S."/>
            <person name="Gujja S."/>
            <person name="Saif S."/>
            <person name="Birren B."/>
        </authorList>
    </citation>
    <scope>NUCLEOTIDE SEQUENCE</scope>
    <source>
        <strain evidence="4">CBS 10737</strain>
    </source>
</reference>
<feature type="signal peptide" evidence="3">
    <location>
        <begin position="1"/>
        <end position="19"/>
    </location>
</feature>
<organism evidence="4">
    <name type="scientific">Kwoniella pini CBS 10737</name>
    <dbReference type="NCBI Taxonomy" id="1296096"/>
    <lineage>
        <taxon>Eukaryota</taxon>
        <taxon>Fungi</taxon>
        <taxon>Dikarya</taxon>
        <taxon>Basidiomycota</taxon>
        <taxon>Agaricomycotina</taxon>
        <taxon>Tremellomycetes</taxon>
        <taxon>Tremellales</taxon>
        <taxon>Cryptococcaceae</taxon>
        <taxon>Kwoniella</taxon>
    </lineage>
</organism>
<dbReference type="AlphaFoldDB" id="A0A1B9I383"/>